<dbReference type="EMBL" id="GFXV01002524">
    <property type="protein sequence ID" value="MBW14329.1"/>
    <property type="molecule type" value="Transcribed_RNA"/>
</dbReference>
<evidence type="ECO:0000259" key="8">
    <source>
        <dbReference type="Pfam" id="PF20518"/>
    </source>
</evidence>
<dbReference type="InterPro" id="IPR046794">
    <property type="entry name" value="Apc1_MidN"/>
</dbReference>
<dbReference type="OrthoDB" id="26401at2759"/>
<organism evidence="10">
    <name type="scientific">Melanaphis sacchari</name>
    <dbReference type="NCBI Taxonomy" id="742174"/>
    <lineage>
        <taxon>Eukaryota</taxon>
        <taxon>Metazoa</taxon>
        <taxon>Ecdysozoa</taxon>
        <taxon>Arthropoda</taxon>
        <taxon>Hexapoda</taxon>
        <taxon>Insecta</taxon>
        <taxon>Pterygota</taxon>
        <taxon>Neoptera</taxon>
        <taxon>Paraneoptera</taxon>
        <taxon>Hemiptera</taxon>
        <taxon>Sternorrhyncha</taxon>
        <taxon>Aphidomorpha</taxon>
        <taxon>Aphidoidea</taxon>
        <taxon>Aphididae</taxon>
        <taxon>Aphidini</taxon>
        <taxon>Melanaphis</taxon>
    </lineage>
</organism>
<feature type="region of interest" description="Disordered" evidence="6">
    <location>
        <begin position="360"/>
        <end position="382"/>
    </location>
</feature>
<dbReference type="GO" id="GO:0031145">
    <property type="term" value="P:anaphase-promoting complex-dependent catabolic process"/>
    <property type="evidence" value="ECO:0007669"/>
    <property type="project" value="TreeGrafter"/>
</dbReference>
<feature type="domain" description="Anaphase-promoting complex subunit 1 C-terminal" evidence="7">
    <location>
        <begin position="1761"/>
        <end position="1918"/>
    </location>
</feature>
<accession>A0A2H8TJW2</accession>
<dbReference type="InterPro" id="IPR048971">
    <property type="entry name" value="Apc1_3rd"/>
</dbReference>
<feature type="domain" description="Anaphase-promoting complex subunit 1 middle" evidence="8">
    <location>
        <begin position="685"/>
        <end position="1000"/>
    </location>
</feature>
<keyword evidence="2" id="KW-0132">Cell division</keyword>
<keyword evidence="5" id="KW-0131">Cell cycle</keyword>
<reference evidence="10" key="1">
    <citation type="submission" date="2017-10" db="EMBL/GenBank/DDBJ databases">
        <title>Transcriptome Assembly of Sugarcane Aphid Adults.</title>
        <authorList>
            <person name="Scully E.D."/>
            <person name="Palmer N.A."/>
            <person name="Geib S.M."/>
            <person name="Sarath G."/>
            <person name="Sattler S.E."/>
        </authorList>
    </citation>
    <scope>NUCLEOTIDE SEQUENCE</scope>
    <source>
        <tissue evidence="10">Whole body</tissue>
    </source>
</reference>
<protein>
    <submittedName>
        <fullName evidence="10">Anaphase-promoting complex subunit 1</fullName>
    </submittedName>
</protein>
<dbReference type="Gene3D" id="1.25.10.10">
    <property type="entry name" value="Leucine-rich Repeat Variant"/>
    <property type="match status" value="2"/>
</dbReference>
<evidence type="ECO:0000259" key="7">
    <source>
        <dbReference type="Pfam" id="PF18122"/>
    </source>
</evidence>
<dbReference type="GO" id="GO:0007091">
    <property type="term" value="P:metaphase/anaphase transition of mitotic cell cycle"/>
    <property type="evidence" value="ECO:0007669"/>
    <property type="project" value="TreeGrafter"/>
</dbReference>
<dbReference type="InterPro" id="IPR024990">
    <property type="entry name" value="Apc1"/>
</dbReference>
<dbReference type="PANTHER" id="PTHR12827:SF3">
    <property type="entry name" value="ANAPHASE-PROMOTING COMPLEX SUBUNIT 1"/>
    <property type="match status" value="1"/>
</dbReference>
<gene>
    <name evidence="10" type="primary">ANAPC1_2</name>
</gene>
<evidence type="ECO:0000313" key="10">
    <source>
        <dbReference type="EMBL" id="MBW14329.1"/>
    </source>
</evidence>
<keyword evidence="3" id="KW-0677">Repeat</keyword>
<name>A0A2H8TJW2_9HEMI</name>
<dbReference type="PANTHER" id="PTHR12827">
    <property type="entry name" value="MEIOTIC CHECKPOINT REGULATOR TSG24 FAMILY MEMBER"/>
    <property type="match status" value="1"/>
</dbReference>
<dbReference type="InterPro" id="IPR011989">
    <property type="entry name" value="ARM-like"/>
</dbReference>
<sequence length="1953" mass="220265">MLAATNPQVFIPFGRQHIKNRFIGEVNTPSVGYYDRPELHADEFLSKTINDLSLNPSNNTHTQENFILREKDGAEEELYVSGKIVVHSRGNTCKSAADKEDYTPSSRTLVCTYTMETNVSHALWSKFNISPEVNESEIKLEEKIVPCICIVDAKKISLYSEGGDVWHTPLYFKVTSVWNTSFGILIERDLGQVPIDMTGKSLPLPTIYSLSQPLKEVLPLFLLKQGSVLQYARDCLTTIVFTSIDFNICLMYDILNGLHSVWKIRKPTTEECNIMCGQDSIYSTTTNPSYIPSNSNQINAMSSSLVAGSGFLTDRLSLNHPVNSSPFTFNNRRSTPNIMSPFTTLSPMAGISHYNSSVWNSPSNTSKRRSNATITNNQTFNTPTSMSRIVNARLGHGSMYGDNNSKPVSPDICLEYMWTENQNTKGNQEICASTKVFIASNFVGDSHLCYLLPKKNQLICVELEHSETNISDITLGNVTVLSAKDAAYLPSKNLTVIMDCQNTISLYSGILIIGSIQLGSMSSIFDENTSYFTATNKSTIGSPLINRKSLLSSTRNEDIQMNENVNSILSSSEYDSQLVAHFETPYSESSINYYTSKVELKYLRDPISSRVTLVHEDGSMIRIDFPVISSSPLVTKCLNTLKNVLKKSTVMELMTKWYTVRNAPGTQNISGEEEWKLFIQMLLRLIGYNLESLPLTQDSLNTCNDTPAKSKKQRVLDIGSDEDWTFMLKSSYNNFRGNNIAASLGLKNKPKIYDKSFYQPSNLKNNIDTNAILFPYIYDVLFSLHLVYEDLKLNTMKTNLLPMVVQLLYQLATDLKLDEYVFHYWKDYPNFCNRNYSSLGMSQISEENLKTLIIPSYFEPSPPNIFRLCFLLMKYYKANPYPCIENVNRRTKNLVQIYGLLCLKKKSHIKALIKIINPAGVKSNKNETISLESVNLKSNVSKYQHTTLFMSKIGITQQTLLTYPPGVAILLCDVIDKCRENPPTNWPKSAFELIMREDLASQTLNIFYNNDNKKNNLKNMDKSNNWNDVGETDNSIIKDGMENLDDEVMKLLWSQDHRITDVRNFLQSCHPVTIGIKQPPEASDHDFVEEQEKYLYSICSRTMALPVGRGMFTMRSIQPVITEPLPLPKLCLSGKTPRGAAVELTHIDIVPNMNLWPLFHNGVAAGLRIMPSADNIDSTWILYNKPRSAPEALPEHAGFLMALGLNRHITNLATMNTYEYLCRSHEMISIAILIGLAAAKRGTMDTEITRMLCIFIESLLPPTTIELDMSQNLQIAALLSIGLLYQKTAHRHIAEALLSEIGRPPGPEMDNSIDRESYSLAASLGLGLVVLGKGSDVVGLSDLSIADTLHYYMVGGHKKPLTGAQKDKYINPSYQIREGEMVNVDVTSRGATLALGMMYFKTGNQAVANWMCIPDSPYLLDFINPEFILLKMLARGLIMWDYILPTKDWIEQFVPQSIQRYCLVKPKPGMANPDLETINQTYCNIVAGCSMAMGLRFAGSANEEAFNTLLSYCQMFISLCSKSVAELCGKSTIETCINVTLISLSMVMAGTGDLEVLRICRYLRSRVSVSPHSVITYGSHLATHMALGLLFLGGGRYTLSTTPEAVAALIIAFYPQFPTHSNDNRYHLQAFRHLYILATEPRIILPRDIDSGDLCYVHLKVIFLDTEYYKNQYYTVRAPCLLPQLSLLKEVRVEDGRYWSIVFERDRNWDKLENMLNNVNCLNVKHKAGHLSYSEDPNGYKSLIAQNLSSNDFNSWTISPEIIYGFSSDPKIVQMVRYFLNLTGDKVNNPHQKTVTRQYAQILFNSIVHDKIFLLPLWMPIMKTLSNLPQPPSSFYCWQLKLFIEAASTTVCSKEKSNDRSKLIPIIFASSIEMTCDAMIQNWETEGISVKICWDSTDIQNSKTELIKSAYSTLLDIPHKSKIPEFALTDPHLLYEYTKKHFLSWETISKICS</sequence>
<proteinExistence type="inferred from homology"/>
<dbReference type="GO" id="GO:0060090">
    <property type="term" value="F:molecular adaptor activity"/>
    <property type="evidence" value="ECO:0007669"/>
    <property type="project" value="TreeGrafter"/>
</dbReference>
<dbReference type="GO" id="GO:0005680">
    <property type="term" value="C:anaphase-promoting complex"/>
    <property type="evidence" value="ECO:0007669"/>
    <property type="project" value="InterPro"/>
</dbReference>
<evidence type="ECO:0000256" key="4">
    <source>
        <dbReference type="ARBA" id="ARBA00022776"/>
    </source>
</evidence>
<keyword evidence="4" id="KW-0498">Mitosis</keyword>
<dbReference type="Pfam" id="PF21282">
    <property type="entry name" value="APC1_3rd"/>
    <property type="match status" value="1"/>
</dbReference>
<evidence type="ECO:0000256" key="5">
    <source>
        <dbReference type="ARBA" id="ARBA00023306"/>
    </source>
</evidence>
<evidence type="ECO:0000259" key="9">
    <source>
        <dbReference type="Pfam" id="PF21282"/>
    </source>
</evidence>
<dbReference type="InterPro" id="IPR041221">
    <property type="entry name" value="APC1_C"/>
</dbReference>
<dbReference type="Pfam" id="PF18122">
    <property type="entry name" value="APC1_C"/>
    <property type="match status" value="1"/>
</dbReference>
<evidence type="ECO:0000256" key="2">
    <source>
        <dbReference type="ARBA" id="ARBA00022618"/>
    </source>
</evidence>
<dbReference type="GO" id="GO:0051301">
    <property type="term" value="P:cell division"/>
    <property type="evidence" value="ECO:0007669"/>
    <property type="project" value="UniProtKB-KW"/>
</dbReference>
<dbReference type="GO" id="GO:0070979">
    <property type="term" value="P:protein K11-linked ubiquitination"/>
    <property type="evidence" value="ECO:0007669"/>
    <property type="project" value="TreeGrafter"/>
</dbReference>
<evidence type="ECO:0000256" key="6">
    <source>
        <dbReference type="SAM" id="MobiDB-lite"/>
    </source>
</evidence>
<evidence type="ECO:0000256" key="3">
    <source>
        <dbReference type="ARBA" id="ARBA00022737"/>
    </source>
</evidence>
<comment type="similarity">
    <text evidence="1">Belongs to the APC1 family.</text>
</comment>
<dbReference type="Pfam" id="PF20518">
    <property type="entry name" value="Apc1_MidN"/>
    <property type="match status" value="1"/>
</dbReference>
<evidence type="ECO:0000256" key="1">
    <source>
        <dbReference type="ARBA" id="ARBA00010547"/>
    </source>
</evidence>
<feature type="domain" description="Anaphase-promoting complex subunit 1 beta-sandwich" evidence="9">
    <location>
        <begin position="1642"/>
        <end position="1726"/>
    </location>
</feature>